<evidence type="ECO:0000313" key="2">
    <source>
        <dbReference type="Proteomes" id="UP000269721"/>
    </source>
</evidence>
<keyword evidence="2" id="KW-1185">Reference proteome</keyword>
<name>A0A4P9W190_9FUNG</name>
<dbReference type="AlphaFoldDB" id="A0A4P9W190"/>
<feature type="non-terminal residue" evidence="1">
    <location>
        <position position="1"/>
    </location>
</feature>
<dbReference type="EMBL" id="KZ998660">
    <property type="protein sequence ID" value="RKO85874.1"/>
    <property type="molecule type" value="Genomic_DNA"/>
</dbReference>
<reference evidence="2" key="1">
    <citation type="journal article" date="2018" name="Nat. Microbiol.">
        <title>Leveraging single-cell genomics to expand the fungal tree of life.</title>
        <authorList>
            <person name="Ahrendt S.R."/>
            <person name="Quandt C.A."/>
            <person name="Ciobanu D."/>
            <person name="Clum A."/>
            <person name="Salamov A."/>
            <person name="Andreopoulos B."/>
            <person name="Cheng J.F."/>
            <person name="Woyke T."/>
            <person name="Pelin A."/>
            <person name="Henrissat B."/>
            <person name="Reynolds N.K."/>
            <person name="Benny G.L."/>
            <person name="Smith M.E."/>
            <person name="James T.Y."/>
            <person name="Grigoriev I.V."/>
        </authorList>
    </citation>
    <scope>NUCLEOTIDE SEQUENCE [LARGE SCALE GENOMIC DNA]</scope>
</reference>
<gene>
    <name evidence="1" type="ORF">BDK51DRAFT_27077</name>
</gene>
<protein>
    <submittedName>
        <fullName evidence="1">Uncharacterized protein</fullName>
    </submittedName>
</protein>
<accession>A0A4P9W190</accession>
<evidence type="ECO:0000313" key="1">
    <source>
        <dbReference type="EMBL" id="RKO85874.1"/>
    </source>
</evidence>
<sequence>AQLALPLRFFGAAPNLTTMDTGPLWSDSKAALMVGSAPRATAVNVDEAVAGLPVANRFAMRRVEGGSGCESAMDSVDWEGLEKVFEEFFRVRIPLLATAGPEVTDIFGLMRLALKIVSVSPHRAPDAPTLPDSLLDSIAGLCRACGSFPAVSYSSLVDAHRKIRVAPRAGTLFAGLGPAVDSLVAAAASRDVDDDPASAPRHLKLVGSSSLATHLDRCAKGAIIALDVAPPPRTSKLPPGAPLRPGDAFRVNITVLASDALRDLAIPAWADNGIWDEPVEDSAFGRAIAGSAVLLDDGNTFAVRIVLERDLIGVHDLGVKIWTEDQFSNLVNGTLNATASINCGYSPELQQVGWARLPRTNPLVGIFDEVPSMKLSGIDVPIKYHILSHDLSTTTLRTPYAAETLAYLLSLSPLAALQNARRLTLNELALPAPIRSRTAITDPCPARGGARVPAERVVYRSDVFEVVPCLEAGEGFGEGVAVGVRAPSVALVTVKKSGRKLLLFNVHLSDNNPAEARLLLITMEHFRLTHGLPIVVAGNLGAEAVPVIDQALRETLLWRNFFPPSRSPTPEALWAPFLPDPTTTPPMLHPPEALAAPLAPHRLCLSIDDESPVERAACADLIDYARTFRTYIGGAIADDRVLARHEICAADISGAVPVIYEVENGDTPLSLITYDLTTLTPSRLATLQDTNTTGHLASFDLILLQGLAGPVPNPATTLLAALHDSGAINASSLTSSPTTTHNVHIYYRPSPSLTLVDCIAEPVDVNGDAMLGCAFSTRPGANHLIVVTLDYSLVRPVEELPDAAVGVMKRIYGKLCAKIKGQACADYAVPAIFAGVWGDEVMRGDGGWTEFRAAVEKVEKE</sequence>
<organism evidence="1 2">
    <name type="scientific">Blyttiomyces helicus</name>
    <dbReference type="NCBI Taxonomy" id="388810"/>
    <lineage>
        <taxon>Eukaryota</taxon>
        <taxon>Fungi</taxon>
        <taxon>Fungi incertae sedis</taxon>
        <taxon>Chytridiomycota</taxon>
        <taxon>Chytridiomycota incertae sedis</taxon>
        <taxon>Chytridiomycetes</taxon>
        <taxon>Chytridiomycetes incertae sedis</taxon>
        <taxon>Blyttiomyces</taxon>
    </lineage>
</organism>
<dbReference type="Proteomes" id="UP000269721">
    <property type="component" value="Unassembled WGS sequence"/>
</dbReference>
<feature type="non-terminal residue" evidence="1">
    <location>
        <position position="861"/>
    </location>
</feature>
<dbReference type="OrthoDB" id="2158424at2759"/>
<proteinExistence type="predicted"/>